<dbReference type="Proteomes" id="UP000821866">
    <property type="component" value="Chromosome 4"/>
</dbReference>
<protein>
    <submittedName>
        <fullName evidence="1">Uncharacterized protein</fullName>
    </submittedName>
</protein>
<evidence type="ECO:0000313" key="1">
    <source>
        <dbReference type="EMBL" id="KAH8027948.1"/>
    </source>
</evidence>
<accession>A0A9J6E0Z1</accession>
<dbReference type="VEuPathDB" id="VectorBase:LOC119167440"/>
<reference evidence="1" key="2">
    <citation type="submission" date="2021-09" db="EMBL/GenBank/DDBJ databases">
        <authorList>
            <person name="Jia N."/>
            <person name="Wang J."/>
            <person name="Shi W."/>
            <person name="Du L."/>
            <person name="Sun Y."/>
            <person name="Zhan W."/>
            <person name="Jiang J."/>
            <person name="Wang Q."/>
            <person name="Zhang B."/>
            <person name="Ji P."/>
            <person name="Sakyi L.B."/>
            <person name="Cui X."/>
            <person name="Yuan T."/>
            <person name="Jiang B."/>
            <person name="Yang W."/>
            <person name="Lam T.T.-Y."/>
            <person name="Chang Q."/>
            <person name="Ding S."/>
            <person name="Wang X."/>
            <person name="Zhu J."/>
            <person name="Ruan X."/>
            <person name="Zhao L."/>
            <person name="Wei J."/>
            <person name="Que T."/>
            <person name="Du C."/>
            <person name="Cheng J."/>
            <person name="Dai P."/>
            <person name="Han X."/>
            <person name="Huang E."/>
            <person name="Gao Y."/>
            <person name="Liu J."/>
            <person name="Shao H."/>
            <person name="Ye R."/>
            <person name="Li L."/>
            <person name="Wei W."/>
            <person name="Wang X."/>
            <person name="Wang C."/>
            <person name="Huo Q."/>
            <person name="Li W."/>
            <person name="Guo W."/>
            <person name="Chen H."/>
            <person name="Chen S."/>
            <person name="Zhou L."/>
            <person name="Zhou L."/>
            <person name="Ni X."/>
            <person name="Tian J."/>
            <person name="Zhou Y."/>
            <person name="Sheng Y."/>
            <person name="Liu T."/>
            <person name="Pan Y."/>
            <person name="Xia L."/>
            <person name="Li J."/>
            <person name="Zhao F."/>
            <person name="Cao W."/>
        </authorList>
    </citation>
    <scope>NUCLEOTIDE SEQUENCE</scope>
    <source>
        <strain evidence="1">Rmic-2018</strain>
        <tissue evidence="1">Larvae</tissue>
    </source>
</reference>
<dbReference type="AlphaFoldDB" id="A0A9J6E0Z1"/>
<proteinExistence type="predicted"/>
<evidence type="ECO:0000313" key="2">
    <source>
        <dbReference type="Proteomes" id="UP000821866"/>
    </source>
</evidence>
<organism evidence="1 2">
    <name type="scientific">Rhipicephalus microplus</name>
    <name type="common">Cattle tick</name>
    <name type="synonym">Boophilus microplus</name>
    <dbReference type="NCBI Taxonomy" id="6941"/>
    <lineage>
        <taxon>Eukaryota</taxon>
        <taxon>Metazoa</taxon>
        <taxon>Ecdysozoa</taxon>
        <taxon>Arthropoda</taxon>
        <taxon>Chelicerata</taxon>
        <taxon>Arachnida</taxon>
        <taxon>Acari</taxon>
        <taxon>Parasitiformes</taxon>
        <taxon>Ixodida</taxon>
        <taxon>Ixodoidea</taxon>
        <taxon>Ixodidae</taxon>
        <taxon>Rhipicephalinae</taxon>
        <taxon>Rhipicephalus</taxon>
        <taxon>Boophilus</taxon>
    </lineage>
</organism>
<sequence>MQVTASPVEQLSIAEMVRAELRQAVHAPQPSEAPQQRHSVEMSYAEAVRRPPLCSSTSVFYPNERHAQQMEVVLPNITSAASIGRLPSAAVLTHEPQPKIMCPDFECPSELGCRVVRERYTGCLHCDCSHVNSATADSDQQNRKPLIVDELLECPRLRCPTEHGCYVLQRRGKCPYCKCELARVYNFGKAHDTTSA</sequence>
<keyword evidence="2" id="KW-1185">Reference proteome</keyword>
<reference evidence="1" key="1">
    <citation type="journal article" date="2020" name="Cell">
        <title>Large-Scale Comparative Analyses of Tick Genomes Elucidate Their Genetic Diversity and Vector Capacities.</title>
        <authorList>
            <consortium name="Tick Genome and Microbiome Consortium (TIGMIC)"/>
            <person name="Jia N."/>
            <person name="Wang J."/>
            <person name="Shi W."/>
            <person name="Du L."/>
            <person name="Sun Y."/>
            <person name="Zhan W."/>
            <person name="Jiang J.F."/>
            <person name="Wang Q."/>
            <person name="Zhang B."/>
            <person name="Ji P."/>
            <person name="Bell-Sakyi L."/>
            <person name="Cui X.M."/>
            <person name="Yuan T.T."/>
            <person name="Jiang B.G."/>
            <person name="Yang W.F."/>
            <person name="Lam T.T."/>
            <person name="Chang Q.C."/>
            <person name="Ding S.J."/>
            <person name="Wang X.J."/>
            <person name="Zhu J.G."/>
            <person name="Ruan X.D."/>
            <person name="Zhao L."/>
            <person name="Wei J.T."/>
            <person name="Ye R.Z."/>
            <person name="Que T.C."/>
            <person name="Du C.H."/>
            <person name="Zhou Y.H."/>
            <person name="Cheng J.X."/>
            <person name="Dai P.F."/>
            <person name="Guo W.B."/>
            <person name="Han X.H."/>
            <person name="Huang E.J."/>
            <person name="Li L.F."/>
            <person name="Wei W."/>
            <person name="Gao Y.C."/>
            <person name="Liu J.Z."/>
            <person name="Shao H.Z."/>
            <person name="Wang X."/>
            <person name="Wang C.C."/>
            <person name="Yang T.C."/>
            <person name="Huo Q.B."/>
            <person name="Li W."/>
            <person name="Chen H.Y."/>
            <person name="Chen S.E."/>
            <person name="Zhou L.G."/>
            <person name="Ni X.B."/>
            <person name="Tian J.H."/>
            <person name="Sheng Y."/>
            <person name="Liu T."/>
            <person name="Pan Y.S."/>
            <person name="Xia L.Y."/>
            <person name="Li J."/>
            <person name="Zhao F."/>
            <person name="Cao W.C."/>
        </authorList>
    </citation>
    <scope>NUCLEOTIDE SEQUENCE</scope>
    <source>
        <strain evidence="1">Rmic-2018</strain>
    </source>
</reference>
<comment type="caution">
    <text evidence="1">The sequence shown here is derived from an EMBL/GenBank/DDBJ whole genome shotgun (WGS) entry which is preliminary data.</text>
</comment>
<gene>
    <name evidence="1" type="ORF">HPB51_011473</name>
</gene>
<dbReference type="EMBL" id="JABSTU010000006">
    <property type="protein sequence ID" value="KAH8027948.1"/>
    <property type="molecule type" value="Genomic_DNA"/>
</dbReference>
<name>A0A9J6E0Z1_RHIMP</name>